<name>A0A1H4NR10_9BACT</name>
<proteinExistence type="predicted"/>
<gene>
    <name evidence="2" type="ORF">SAMN05443244_2318</name>
</gene>
<dbReference type="AlphaFoldDB" id="A0A1H4NR10"/>
<keyword evidence="1" id="KW-0472">Membrane</keyword>
<keyword evidence="1" id="KW-1133">Transmembrane helix</keyword>
<feature type="transmembrane region" description="Helical" evidence="1">
    <location>
        <begin position="6"/>
        <end position="22"/>
    </location>
</feature>
<evidence type="ECO:0000256" key="1">
    <source>
        <dbReference type="SAM" id="Phobius"/>
    </source>
</evidence>
<protein>
    <submittedName>
        <fullName evidence="2">Uncharacterized protein</fullName>
    </submittedName>
</protein>
<evidence type="ECO:0000313" key="3">
    <source>
        <dbReference type="Proteomes" id="UP000182409"/>
    </source>
</evidence>
<dbReference type="EMBL" id="FNSD01000001">
    <property type="protein sequence ID" value="SEB97258.1"/>
    <property type="molecule type" value="Genomic_DNA"/>
</dbReference>
<organism evidence="2 3">
    <name type="scientific">Terriglobus roseus</name>
    <dbReference type="NCBI Taxonomy" id="392734"/>
    <lineage>
        <taxon>Bacteria</taxon>
        <taxon>Pseudomonadati</taxon>
        <taxon>Acidobacteriota</taxon>
        <taxon>Terriglobia</taxon>
        <taxon>Terriglobales</taxon>
        <taxon>Acidobacteriaceae</taxon>
        <taxon>Terriglobus</taxon>
    </lineage>
</organism>
<evidence type="ECO:0000313" key="2">
    <source>
        <dbReference type="EMBL" id="SEB97258.1"/>
    </source>
</evidence>
<dbReference type="RefSeq" id="WP_074654160.1">
    <property type="nucleotide sequence ID" value="NZ_FNSD01000001.1"/>
</dbReference>
<sequence>MIRLVLLWNAVLTVLVVVLLVGNRHDRSAKPPLQASVPQADVLRARRVEVVDHEGHVTAEFGETLDGSAAGLSLFDPNGRRAVTLALNDRGYGTLFFHAKKRSGNVAVGYFTGSDQVAPLSEEDPLGGWGILVQRPAFEAPQVFGVQIDGRPIPTSP</sequence>
<reference evidence="2 3" key="1">
    <citation type="submission" date="2016-10" db="EMBL/GenBank/DDBJ databases">
        <authorList>
            <person name="de Groot N.N."/>
        </authorList>
    </citation>
    <scope>NUCLEOTIDE SEQUENCE [LARGE SCALE GENOMIC DNA]</scope>
    <source>
        <strain evidence="2 3">AB35.6</strain>
    </source>
</reference>
<dbReference type="Proteomes" id="UP000182409">
    <property type="component" value="Unassembled WGS sequence"/>
</dbReference>
<accession>A0A1H4NR10</accession>
<keyword evidence="1" id="KW-0812">Transmembrane</keyword>